<sequence>MESMPAEEASEGTITEFEATAAEEGRGGGVGGAGGVGGGGGSCSSGKDGDSLLISMQELRSLRPQLQAAAEYCKSTYAHGDQEQKELVMQNLKAYVVKALVNAVDQLGTVAYKLNNELLKQSIRINESEVHVAALAQRLNTCNQYLEHDSLKQQQELKPTSRFHKSYVTEDKLADVAQLVVESRPEMERENFDFINPAHGASSAESGHFPPPPRQQHHRPSSTSSAATASAAASAAAAAAAPGAALSPPLSSSTRGGRDTFGGKVVLSDVLQRQVSGWELPPPKPYSSRVRTTDVLHGGQQGRHGANTCAVGVRGEPFARWTGLQTPTLSIASMSLSIRDERRAGVGGLGGRLPSAVDSGLLPASLNNSVECWKAGGSADGSGRGGVGRVDLSGVAGGSVGGFSGMVGGGGGGMRRGDRWEPSDGWGEGSSSSIAPSTGDHLSGKPSSSSSRTKWSLKSILGKKKSGKGS</sequence>
<accession>A0A388KXX5</accession>
<feature type="compositionally biased region" description="Basic residues" evidence="3">
    <location>
        <begin position="461"/>
        <end position="470"/>
    </location>
</feature>
<comment type="similarity">
    <text evidence="1">Belongs to the ABI family.</text>
</comment>
<evidence type="ECO:0000256" key="2">
    <source>
        <dbReference type="ARBA" id="ARBA00025223"/>
    </source>
</evidence>
<evidence type="ECO:0008006" key="6">
    <source>
        <dbReference type="Google" id="ProtNLM"/>
    </source>
</evidence>
<gene>
    <name evidence="4" type="ORF">CBR_g19344</name>
</gene>
<dbReference type="STRING" id="69332.A0A388KXX5"/>
<evidence type="ECO:0000313" key="4">
    <source>
        <dbReference type="EMBL" id="GBG74832.1"/>
    </source>
</evidence>
<feature type="region of interest" description="Disordered" evidence="3">
    <location>
        <begin position="401"/>
        <end position="470"/>
    </location>
</feature>
<organism evidence="4 5">
    <name type="scientific">Chara braunii</name>
    <name type="common">Braun's stonewort</name>
    <dbReference type="NCBI Taxonomy" id="69332"/>
    <lineage>
        <taxon>Eukaryota</taxon>
        <taxon>Viridiplantae</taxon>
        <taxon>Streptophyta</taxon>
        <taxon>Charophyceae</taxon>
        <taxon>Charales</taxon>
        <taxon>Characeae</taxon>
        <taxon>Chara</taxon>
    </lineage>
</organism>
<feature type="compositionally biased region" description="Gly residues" evidence="3">
    <location>
        <begin position="401"/>
        <end position="414"/>
    </location>
</feature>
<comment type="caution">
    <text evidence="4">The sequence shown here is derived from an EMBL/GenBank/DDBJ whole genome shotgun (WGS) entry which is preliminary data.</text>
</comment>
<keyword evidence="5" id="KW-1185">Reference proteome</keyword>
<dbReference type="PANTHER" id="PTHR10460:SF0">
    <property type="entry name" value="ABELSON INTERACTING PROTEIN, ISOFORM D"/>
    <property type="match status" value="1"/>
</dbReference>
<feature type="region of interest" description="Disordered" evidence="3">
    <location>
        <begin position="197"/>
        <end position="230"/>
    </location>
</feature>
<evidence type="ECO:0000256" key="3">
    <source>
        <dbReference type="SAM" id="MobiDB-lite"/>
    </source>
</evidence>
<protein>
    <recommendedName>
        <fullName evidence="6">Abl-interactor homeo-domain homologous domain-containing protein</fullName>
    </recommendedName>
</protein>
<dbReference type="InterPro" id="IPR028457">
    <property type="entry name" value="ABI"/>
</dbReference>
<feature type="compositionally biased region" description="Low complexity" evidence="3">
    <location>
        <begin position="11"/>
        <end position="22"/>
    </location>
</feature>
<dbReference type="Gramene" id="GBG74832">
    <property type="protein sequence ID" value="GBG74832"/>
    <property type="gene ID" value="CBR_g19344"/>
</dbReference>
<reference evidence="4 5" key="1">
    <citation type="journal article" date="2018" name="Cell">
        <title>The Chara Genome: Secondary Complexity and Implications for Plant Terrestrialization.</title>
        <authorList>
            <person name="Nishiyama T."/>
            <person name="Sakayama H."/>
            <person name="Vries J.D."/>
            <person name="Buschmann H."/>
            <person name="Saint-Marcoux D."/>
            <person name="Ullrich K.K."/>
            <person name="Haas F.B."/>
            <person name="Vanderstraeten L."/>
            <person name="Becker D."/>
            <person name="Lang D."/>
            <person name="Vosolsobe S."/>
            <person name="Rombauts S."/>
            <person name="Wilhelmsson P.K.I."/>
            <person name="Janitza P."/>
            <person name="Kern R."/>
            <person name="Heyl A."/>
            <person name="Rumpler F."/>
            <person name="Villalobos L.I.A.C."/>
            <person name="Clay J.M."/>
            <person name="Skokan R."/>
            <person name="Toyoda A."/>
            <person name="Suzuki Y."/>
            <person name="Kagoshima H."/>
            <person name="Schijlen E."/>
            <person name="Tajeshwar N."/>
            <person name="Catarino B."/>
            <person name="Hetherington A.J."/>
            <person name="Saltykova A."/>
            <person name="Bonnot C."/>
            <person name="Breuninger H."/>
            <person name="Symeonidi A."/>
            <person name="Radhakrishnan G.V."/>
            <person name="Van Nieuwerburgh F."/>
            <person name="Deforce D."/>
            <person name="Chang C."/>
            <person name="Karol K.G."/>
            <person name="Hedrich R."/>
            <person name="Ulvskov P."/>
            <person name="Glockner G."/>
            <person name="Delwiche C.F."/>
            <person name="Petrasek J."/>
            <person name="Van de Peer Y."/>
            <person name="Friml J."/>
            <person name="Beilby M."/>
            <person name="Dolan L."/>
            <person name="Kohara Y."/>
            <person name="Sugano S."/>
            <person name="Fujiyama A."/>
            <person name="Delaux P.-M."/>
            <person name="Quint M."/>
            <person name="TheiBen G."/>
            <person name="Hagemann M."/>
            <person name="Harholt J."/>
            <person name="Dunand C."/>
            <person name="Zachgo S."/>
            <person name="Langdale J."/>
            <person name="Maumus F."/>
            <person name="Straeten D.V.D."/>
            <person name="Gould S.B."/>
            <person name="Rensing S.A."/>
        </authorList>
    </citation>
    <scope>NUCLEOTIDE SEQUENCE [LARGE SCALE GENOMIC DNA]</scope>
    <source>
        <strain evidence="4 5">S276</strain>
    </source>
</reference>
<evidence type="ECO:0000313" key="5">
    <source>
        <dbReference type="Proteomes" id="UP000265515"/>
    </source>
</evidence>
<feature type="region of interest" description="Disordered" evidence="3">
    <location>
        <begin position="1"/>
        <end position="44"/>
    </location>
</feature>
<dbReference type="EMBL" id="BFEA01000211">
    <property type="protein sequence ID" value="GBG74832.1"/>
    <property type="molecule type" value="Genomic_DNA"/>
</dbReference>
<dbReference type="Proteomes" id="UP000265515">
    <property type="component" value="Unassembled WGS sequence"/>
</dbReference>
<feature type="compositionally biased region" description="Low complexity" evidence="3">
    <location>
        <begin position="444"/>
        <end position="460"/>
    </location>
</feature>
<proteinExistence type="inferred from homology"/>
<name>A0A388KXX5_CHABU</name>
<comment type="function">
    <text evidence="2">Involved in regulation of actin and microtubule organization. Part of a WAVE complex that activates the Arp2/3 complex.</text>
</comment>
<dbReference type="PANTHER" id="PTHR10460">
    <property type="entry name" value="ABL INTERACTOR FAMILY MEMBER"/>
    <property type="match status" value="1"/>
</dbReference>
<dbReference type="AlphaFoldDB" id="A0A388KXX5"/>
<feature type="compositionally biased region" description="Low complexity" evidence="3">
    <location>
        <begin position="221"/>
        <end position="230"/>
    </location>
</feature>
<dbReference type="OrthoDB" id="5971719at2759"/>
<feature type="compositionally biased region" description="Gly residues" evidence="3">
    <location>
        <begin position="27"/>
        <end position="43"/>
    </location>
</feature>
<dbReference type="Gene3D" id="6.10.140.1620">
    <property type="match status" value="1"/>
</dbReference>
<evidence type="ECO:0000256" key="1">
    <source>
        <dbReference type="ARBA" id="ARBA00010020"/>
    </source>
</evidence>